<dbReference type="Proteomes" id="UP000274350">
    <property type="component" value="Chromosome"/>
</dbReference>
<dbReference type="InterPro" id="IPR003594">
    <property type="entry name" value="HATPase_dom"/>
</dbReference>
<keyword evidence="5" id="KW-0808">Transferase</keyword>
<evidence type="ECO:0000256" key="11">
    <source>
        <dbReference type="SAM" id="Phobius"/>
    </source>
</evidence>
<evidence type="ECO:0000313" key="14">
    <source>
        <dbReference type="EMBL" id="QJQ06584.1"/>
    </source>
</evidence>
<keyword evidence="11" id="KW-1133">Transmembrane helix</keyword>
<keyword evidence="11" id="KW-0472">Membrane</keyword>
<dbReference type="InterPro" id="IPR000014">
    <property type="entry name" value="PAS"/>
</dbReference>
<dbReference type="SUPFAM" id="SSF47384">
    <property type="entry name" value="Homodimeric domain of signal transducing histidine kinase"/>
    <property type="match status" value="1"/>
</dbReference>
<feature type="transmembrane region" description="Helical" evidence="11">
    <location>
        <begin position="307"/>
        <end position="330"/>
    </location>
</feature>
<dbReference type="InterPro" id="IPR003661">
    <property type="entry name" value="HisK_dim/P_dom"/>
</dbReference>
<reference evidence="14 15" key="1">
    <citation type="journal article" date="2019" name="Int. J. Syst. Evol. Microbiol.">
        <title>Undibacterium piscinae sp. nov., isolated from Korean shiner intestine.</title>
        <authorList>
            <person name="Lee S.Y."/>
            <person name="Kang W."/>
            <person name="Kim P.S."/>
            <person name="Kim H.S."/>
            <person name="Sung H."/>
            <person name="Shin N.R."/>
            <person name="Whon T.W."/>
            <person name="Yun J.H."/>
            <person name="Lee J.Y."/>
            <person name="Lee J.Y."/>
            <person name="Jung M.J."/>
            <person name="Jeong Y.S."/>
            <person name="Tak E.J."/>
            <person name="Han J.E."/>
            <person name="Hyun D.W."/>
            <person name="Kang M.S."/>
            <person name="Lee K.E."/>
            <person name="Lee B.H."/>
            <person name="Bae J.W."/>
        </authorList>
    </citation>
    <scope>NUCLEOTIDE SEQUENCE [LARGE SCALE GENOMIC DNA]</scope>
    <source>
        <strain evidence="14 15">S11R28</strain>
    </source>
</reference>
<keyword evidence="6" id="KW-0547">Nucleotide-binding</keyword>
<dbReference type="SUPFAM" id="SSF158472">
    <property type="entry name" value="HAMP domain-like"/>
    <property type="match status" value="1"/>
</dbReference>
<comment type="catalytic activity">
    <reaction evidence="1">
        <text>ATP + protein L-histidine = ADP + protein N-phospho-L-histidine.</text>
        <dbReference type="EC" id="2.7.13.3"/>
    </reaction>
</comment>
<dbReference type="GO" id="GO:0005524">
    <property type="term" value="F:ATP binding"/>
    <property type="evidence" value="ECO:0007669"/>
    <property type="project" value="UniProtKB-KW"/>
</dbReference>
<evidence type="ECO:0000256" key="2">
    <source>
        <dbReference type="ARBA" id="ARBA00004370"/>
    </source>
</evidence>
<dbReference type="InterPro" id="IPR036097">
    <property type="entry name" value="HisK_dim/P_sf"/>
</dbReference>
<accession>A0A6M4A5V0</accession>
<dbReference type="Gene3D" id="3.30.565.10">
    <property type="entry name" value="Histidine kinase-like ATPase, C-terminal domain"/>
    <property type="match status" value="1"/>
</dbReference>
<dbReference type="SUPFAM" id="SSF55874">
    <property type="entry name" value="ATPase domain of HSP90 chaperone/DNA topoisomerase II/histidine kinase"/>
    <property type="match status" value="1"/>
</dbReference>
<evidence type="ECO:0000256" key="9">
    <source>
        <dbReference type="ARBA" id="ARBA00023012"/>
    </source>
</evidence>
<dbReference type="SMART" id="SM00387">
    <property type="entry name" value="HATPase_c"/>
    <property type="match status" value="1"/>
</dbReference>
<keyword evidence="11" id="KW-0812">Transmembrane</keyword>
<protein>
    <recommendedName>
        <fullName evidence="3">histidine kinase</fullName>
        <ecNumber evidence="3">2.7.13.3</ecNumber>
    </recommendedName>
</protein>
<feature type="region of interest" description="Disordered" evidence="10">
    <location>
        <begin position="486"/>
        <end position="506"/>
    </location>
</feature>
<name>A0A6M4A5V0_9BURK</name>
<dbReference type="CDD" id="cd06225">
    <property type="entry name" value="HAMP"/>
    <property type="match status" value="1"/>
</dbReference>
<dbReference type="Gene3D" id="3.30.450.20">
    <property type="entry name" value="PAS domain"/>
    <property type="match status" value="1"/>
</dbReference>
<feature type="compositionally biased region" description="Basic and acidic residues" evidence="10">
    <location>
        <begin position="491"/>
        <end position="502"/>
    </location>
</feature>
<dbReference type="PROSITE" id="PS50109">
    <property type="entry name" value="HIS_KIN"/>
    <property type="match status" value="1"/>
</dbReference>
<dbReference type="CDD" id="cd00082">
    <property type="entry name" value="HisKA"/>
    <property type="match status" value="1"/>
</dbReference>
<feature type="domain" description="Histidine kinase" evidence="12">
    <location>
        <begin position="557"/>
        <end position="784"/>
    </location>
</feature>
<feature type="transmembrane region" description="Helical" evidence="11">
    <location>
        <begin position="75"/>
        <end position="97"/>
    </location>
</feature>
<dbReference type="Pfam" id="PF00512">
    <property type="entry name" value="HisKA"/>
    <property type="match status" value="1"/>
</dbReference>
<evidence type="ECO:0000256" key="4">
    <source>
        <dbReference type="ARBA" id="ARBA00022553"/>
    </source>
</evidence>
<evidence type="ECO:0000256" key="10">
    <source>
        <dbReference type="SAM" id="MobiDB-lite"/>
    </source>
</evidence>
<dbReference type="InterPro" id="IPR003660">
    <property type="entry name" value="HAMP_dom"/>
</dbReference>
<organism evidence="14 15">
    <name type="scientific">Undibacterium piscinae</name>
    <dbReference type="NCBI Taxonomy" id="2495591"/>
    <lineage>
        <taxon>Bacteria</taxon>
        <taxon>Pseudomonadati</taxon>
        <taxon>Pseudomonadota</taxon>
        <taxon>Betaproteobacteria</taxon>
        <taxon>Burkholderiales</taxon>
        <taxon>Oxalobacteraceae</taxon>
        <taxon>Undibacterium</taxon>
    </lineage>
</organism>
<evidence type="ECO:0000256" key="5">
    <source>
        <dbReference type="ARBA" id="ARBA00022679"/>
    </source>
</evidence>
<evidence type="ECO:0000256" key="7">
    <source>
        <dbReference type="ARBA" id="ARBA00022777"/>
    </source>
</evidence>
<dbReference type="InterPro" id="IPR017232">
    <property type="entry name" value="NtrY"/>
</dbReference>
<dbReference type="SMART" id="SM00388">
    <property type="entry name" value="HisKA"/>
    <property type="match status" value="1"/>
</dbReference>
<feature type="domain" description="HAMP" evidence="13">
    <location>
        <begin position="332"/>
        <end position="384"/>
    </location>
</feature>
<dbReference type="Pfam" id="PF02518">
    <property type="entry name" value="HATPase_c"/>
    <property type="match status" value="1"/>
</dbReference>
<dbReference type="EMBL" id="CP051152">
    <property type="protein sequence ID" value="QJQ06584.1"/>
    <property type="molecule type" value="Genomic_DNA"/>
</dbReference>
<dbReference type="PIRSF" id="PIRSF037532">
    <property type="entry name" value="STHK_NtrY"/>
    <property type="match status" value="1"/>
</dbReference>
<dbReference type="SUPFAM" id="SSF55785">
    <property type="entry name" value="PYP-like sensor domain (PAS domain)"/>
    <property type="match status" value="1"/>
</dbReference>
<dbReference type="InterPro" id="IPR035965">
    <property type="entry name" value="PAS-like_dom_sf"/>
</dbReference>
<dbReference type="OrthoDB" id="9815750at2"/>
<keyword evidence="8" id="KW-0067">ATP-binding</keyword>
<evidence type="ECO:0000313" key="15">
    <source>
        <dbReference type="Proteomes" id="UP000274350"/>
    </source>
</evidence>
<dbReference type="Gene3D" id="6.10.340.10">
    <property type="match status" value="1"/>
</dbReference>
<sequence length="787" mass="85551">MTRFLRYALIVGGALMSILLFLLTSASENSASFAQYYGWLLGANAFVALALLGLVGALLWRLFSRYRTREFGSRLMTRLVLLFALVGILPGAVIYVVSVQFVSRSIESWFDVKVESALESGLNLGHSALEYSLADLQTKAKNMAAQLSEPSDVSMPLRLSRLREQMQVEEVSIVSNRGRLITTANANASVLVPELPTPAMIRQAKVSRMYAATEGNAELRAPENKPATANAGASRPVLAAEPVNILRSRVVIALQTSGMGISLQNDSVYLQLIHPVPSSLATHAEALRSAWGEYQVRSLGRSSLKTMYIFTLTLTLLLAIFAAITSAFLISGELARPLLLLAEGTKAVAEGNLSPRPIVTTSDELGSLTQSFNTMTRQLFDARAAVEKNRNELENAKAYLESVLANMSAGVMVLDQSARLVTCNESVERILQRSFEVEIGKPLAEIDGMQAFAAAIDQAFSEQHAHSAAGGEDENQQHWQQQIEVPRPKLGKQDENKPDANDTKSAVNAEVEQSITLLARGSHLPVASATGYVVVFDDISSIISAQRSIAWGEVARRLAHEIKNPLTPIQLSAERLQMKLQGKLSDSDILILNKSTSTIVNQVTSMKRMVDDFSDYSRTPPAVLRSLNLSALIDDVLHLYMEGDGRDAIHLHLAPALPNVMGDVTQLRQVIHNLLQNAQDAVAENAKLNLPADIDVVTEIVRYTSADKTDRSAVRLSIIDNGPGFSSKILARAFEPYATSKPRGTGLGLAMVKKIIDEHGGRVDIQNRSDTNGAKISILLLKLAPDS</sequence>
<evidence type="ECO:0000256" key="3">
    <source>
        <dbReference type="ARBA" id="ARBA00012438"/>
    </source>
</evidence>
<dbReference type="Pfam" id="PF00672">
    <property type="entry name" value="HAMP"/>
    <property type="match status" value="1"/>
</dbReference>
<dbReference type="PROSITE" id="PS50885">
    <property type="entry name" value="HAMP"/>
    <property type="match status" value="1"/>
</dbReference>
<dbReference type="AlphaFoldDB" id="A0A6M4A5V0"/>
<proteinExistence type="predicted"/>
<dbReference type="KEGG" id="upi:EJG51_012865"/>
<keyword evidence="7" id="KW-0418">Kinase</keyword>
<evidence type="ECO:0000256" key="8">
    <source>
        <dbReference type="ARBA" id="ARBA00022840"/>
    </source>
</evidence>
<dbReference type="Pfam" id="PF13188">
    <property type="entry name" value="PAS_8"/>
    <property type="match status" value="1"/>
</dbReference>
<feature type="transmembrane region" description="Helical" evidence="11">
    <location>
        <begin position="36"/>
        <end position="63"/>
    </location>
</feature>
<evidence type="ECO:0000259" key="13">
    <source>
        <dbReference type="PROSITE" id="PS50885"/>
    </source>
</evidence>
<dbReference type="PANTHER" id="PTHR43065:SF10">
    <property type="entry name" value="PEROXIDE STRESS-ACTIVATED HISTIDINE KINASE MAK3"/>
    <property type="match status" value="1"/>
</dbReference>
<evidence type="ECO:0000256" key="1">
    <source>
        <dbReference type="ARBA" id="ARBA00000085"/>
    </source>
</evidence>
<dbReference type="InterPro" id="IPR036890">
    <property type="entry name" value="HATPase_C_sf"/>
</dbReference>
<gene>
    <name evidence="14" type="ORF">EJG51_012865</name>
</gene>
<dbReference type="EC" id="2.7.13.3" evidence="3"/>
<dbReference type="PRINTS" id="PR00344">
    <property type="entry name" value="BCTRLSENSOR"/>
</dbReference>
<keyword evidence="15" id="KW-1185">Reference proteome</keyword>
<dbReference type="SMART" id="SM00304">
    <property type="entry name" value="HAMP"/>
    <property type="match status" value="1"/>
</dbReference>
<keyword evidence="4" id="KW-0597">Phosphoprotein</keyword>
<dbReference type="GO" id="GO:0016020">
    <property type="term" value="C:membrane"/>
    <property type="evidence" value="ECO:0007669"/>
    <property type="project" value="UniProtKB-SubCell"/>
</dbReference>
<dbReference type="InterPro" id="IPR005467">
    <property type="entry name" value="His_kinase_dom"/>
</dbReference>
<dbReference type="PANTHER" id="PTHR43065">
    <property type="entry name" value="SENSOR HISTIDINE KINASE"/>
    <property type="match status" value="1"/>
</dbReference>
<dbReference type="Gene3D" id="1.10.287.130">
    <property type="match status" value="1"/>
</dbReference>
<dbReference type="GO" id="GO:0000155">
    <property type="term" value="F:phosphorelay sensor kinase activity"/>
    <property type="evidence" value="ECO:0007669"/>
    <property type="project" value="InterPro"/>
</dbReference>
<dbReference type="SMART" id="SM00091">
    <property type="entry name" value="PAS"/>
    <property type="match status" value="1"/>
</dbReference>
<dbReference type="InterPro" id="IPR004358">
    <property type="entry name" value="Sig_transdc_His_kin-like_C"/>
</dbReference>
<evidence type="ECO:0000256" key="6">
    <source>
        <dbReference type="ARBA" id="ARBA00022741"/>
    </source>
</evidence>
<keyword evidence="9" id="KW-0902">Two-component regulatory system</keyword>
<evidence type="ECO:0000259" key="12">
    <source>
        <dbReference type="PROSITE" id="PS50109"/>
    </source>
</evidence>
<comment type="subcellular location">
    <subcellularLocation>
        <location evidence="2">Membrane</location>
    </subcellularLocation>
</comment>